<sequence>MRIPDRRPTAVEWIAFAVALIVGIGVAAYFGNLIAAVGVGLALLIAGIGLTYSRR</sequence>
<evidence type="ECO:0000256" key="1">
    <source>
        <dbReference type="SAM" id="Phobius"/>
    </source>
</evidence>
<dbReference type="AlphaFoldDB" id="A0A378YNQ9"/>
<feature type="transmembrane region" description="Helical" evidence="1">
    <location>
        <begin position="12"/>
        <end position="30"/>
    </location>
</feature>
<keyword evidence="1" id="KW-0472">Membrane</keyword>
<name>A0A378YNQ9_9NOCA</name>
<dbReference type="EMBL" id="UGRY01000002">
    <property type="protein sequence ID" value="SUA78792.1"/>
    <property type="molecule type" value="Genomic_DNA"/>
</dbReference>
<evidence type="ECO:0000313" key="3">
    <source>
        <dbReference type="Proteomes" id="UP000255467"/>
    </source>
</evidence>
<protein>
    <submittedName>
        <fullName evidence="2">Uncharacterized protein</fullName>
    </submittedName>
</protein>
<organism evidence="2 3">
    <name type="scientific">Nocardia otitidiscaviarum</name>
    <dbReference type="NCBI Taxonomy" id="1823"/>
    <lineage>
        <taxon>Bacteria</taxon>
        <taxon>Bacillati</taxon>
        <taxon>Actinomycetota</taxon>
        <taxon>Actinomycetes</taxon>
        <taxon>Mycobacteriales</taxon>
        <taxon>Nocardiaceae</taxon>
        <taxon>Nocardia</taxon>
    </lineage>
</organism>
<feature type="transmembrane region" description="Helical" evidence="1">
    <location>
        <begin position="36"/>
        <end position="53"/>
    </location>
</feature>
<keyword evidence="3" id="KW-1185">Reference proteome</keyword>
<gene>
    <name evidence="2" type="ORF">NCTC1934_03515</name>
</gene>
<keyword evidence="1" id="KW-1133">Transmembrane helix</keyword>
<dbReference type="RefSeq" id="WP_157533747.1">
    <property type="nucleotide sequence ID" value="NZ_UGRY01000002.1"/>
</dbReference>
<keyword evidence="1" id="KW-0812">Transmembrane</keyword>
<reference evidence="2 3" key="1">
    <citation type="submission" date="2018-06" db="EMBL/GenBank/DDBJ databases">
        <authorList>
            <consortium name="Pathogen Informatics"/>
            <person name="Doyle S."/>
        </authorList>
    </citation>
    <scope>NUCLEOTIDE SEQUENCE [LARGE SCALE GENOMIC DNA]</scope>
    <source>
        <strain evidence="2 3">NCTC1934</strain>
    </source>
</reference>
<proteinExistence type="predicted"/>
<dbReference type="Proteomes" id="UP000255467">
    <property type="component" value="Unassembled WGS sequence"/>
</dbReference>
<evidence type="ECO:0000313" key="2">
    <source>
        <dbReference type="EMBL" id="SUA78792.1"/>
    </source>
</evidence>
<accession>A0A378YNQ9</accession>